<dbReference type="InterPro" id="IPR003958">
    <property type="entry name" value="CBFA_NFYB_domain"/>
</dbReference>
<dbReference type="OrthoDB" id="653904at2759"/>
<accession>A0A2K1KMI3</accession>
<dbReference type="RefSeq" id="XP_073389689.1">
    <property type="nucleotide sequence ID" value="XM_073533588.1"/>
</dbReference>
<dbReference type="RefSeq" id="XP_073389686.1">
    <property type="nucleotide sequence ID" value="XM_073533585.1"/>
</dbReference>
<feature type="region of interest" description="Disordered" evidence="3">
    <location>
        <begin position="201"/>
        <end position="224"/>
    </location>
</feature>
<dbReference type="PANTHER" id="PTHR10252">
    <property type="entry name" value="HISTONE-LIKE TRANSCRIPTION FACTOR CCAAT-RELATED"/>
    <property type="match status" value="1"/>
</dbReference>
<feature type="compositionally biased region" description="Basic residues" evidence="3">
    <location>
        <begin position="139"/>
        <end position="149"/>
    </location>
</feature>
<name>A0A2K1KMI3_PHYPA</name>
<keyword evidence="7" id="KW-1185">Reference proteome</keyword>
<dbReference type="RefSeq" id="XP_073389687.1">
    <property type="nucleotide sequence ID" value="XM_073533586.1"/>
</dbReference>
<feature type="region of interest" description="Disordered" evidence="3">
    <location>
        <begin position="99"/>
        <end position="185"/>
    </location>
</feature>
<organism evidence="5">
    <name type="scientific">Physcomitrium patens</name>
    <name type="common">Spreading-leaved earth moss</name>
    <name type="synonym">Physcomitrella patens</name>
    <dbReference type="NCBI Taxonomy" id="3218"/>
    <lineage>
        <taxon>Eukaryota</taxon>
        <taxon>Viridiplantae</taxon>
        <taxon>Streptophyta</taxon>
        <taxon>Embryophyta</taxon>
        <taxon>Bryophyta</taxon>
        <taxon>Bryophytina</taxon>
        <taxon>Bryopsida</taxon>
        <taxon>Funariidae</taxon>
        <taxon>Funariales</taxon>
        <taxon>Funariaceae</taxon>
        <taxon>Physcomitrium</taxon>
    </lineage>
</organism>
<dbReference type="RefSeq" id="XP_024373766.1">
    <property type="nucleotide sequence ID" value="XM_024517998.2"/>
</dbReference>
<feature type="compositionally biased region" description="Polar residues" evidence="3">
    <location>
        <begin position="209"/>
        <end position="220"/>
    </location>
</feature>
<dbReference type="EnsemblPlants" id="Pp3c4_6930V3.1">
    <property type="protein sequence ID" value="Pp3c4_6930V3.1"/>
    <property type="gene ID" value="Pp3c4_6930"/>
</dbReference>
<dbReference type="AlphaFoldDB" id="A0A2K1KMI3"/>
<dbReference type="CDD" id="cd22906">
    <property type="entry name" value="HFD_DRAP1"/>
    <property type="match status" value="1"/>
</dbReference>
<feature type="domain" description="Transcription factor CBF/NF-Y/archaeal histone" evidence="4">
    <location>
        <begin position="19"/>
        <end position="79"/>
    </location>
</feature>
<evidence type="ECO:0000313" key="7">
    <source>
        <dbReference type="Proteomes" id="UP000006727"/>
    </source>
</evidence>
<dbReference type="Proteomes" id="UP000006727">
    <property type="component" value="Chromosome 4"/>
</dbReference>
<dbReference type="EnsemblPlants" id="Pp3c4_6930V3.2">
    <property type="protein sequence ID" value="Pp3c4_6930V3.2"/>
    <property type="gene ID" value="Pp3c4_6930"/>
</dbReference>
<dbReference type="GO" id="GO:0001046">
    <property type="term" value="F:core promoter sequence-specific DNA binding"/>
    <property type="evidence" value="ECO:0000318"/>
    <property type="project" value="GO_Central"/>
</dbReference>
<dbReference type="FunFam" id="1.10.20.10:FF:000038">
    <property type="entry name" value="dr1-associated corepressor homolog"/>
    <property type="match status" value="1"/>
</dbReference>
<evidence type="ECO:0000259" key="4">
    <source>
        <dbReference type="Pfam" id="PF00808"/>
    </source>
</evidence>
<reference evidence="5 7" key="1">
    <citation type="journal article" date="2008" name="Science">
        <title>The Physcomitrella genome reveals evolutionary insights into the conquest of land by plants.</title>
        <authorList>
            <person name="Rensing S."/>
            <person name="Lang D."/>
            <person name="Zimmer A."/>
            <person name="Terry A."/>
            <person name="Salamov A."/>
            <person name="Shapiro H."/>
            <person name="Nishiyama T."/>
            <person name="Perroud P.-F."/>
            <person name="Lindquist E."/>
            <person name="Kamisugi Y."/>
            <person name="Tanahashi T."/>
            <person name="Sakakibara K."/>
            <person name="Fujita T."/>
            <person name="Oishi K."/>
            <person name="Shin-I T."/>
            <person name="Kuroki Y."/>
            <person name="Toyoda A."/>
            <person name="Suzuki Y."/>
            <person name="Hashimoto A."/>
            <person name="Yamaguchi K."/>
            <person name="Sugano A."/>
            <person name="Kohara Y."/>
            <person name="Fujiyama A."/>
            <person name="Anterola A."/>
            <person name="Aoki S."/>
            <person name="Ashton N."/>
            <person name="Barbazuk W.B."/>
            <person name="Barker E."/>
            <person name="Bennetzen J."/>
            <person name="Bezanilla M."/>
            <person name="Blankenship R."/>
            <person name="Cho S.H."/>
            <person name="Dutcher S."/>
            <person name="Estelle M."/>
            <person name="Fawcett J.A."/>
            <person name="Gundlach H."/>
            <person name="Hanada K."/>
            <person name="Heyl A."/>
            <person name="Hicks K.A."/>
            <person name="Hugh J."/>
            <person name="Lohr M."/>
            <person name="Mayer K."/>
            <person name="Melkozernov A."/>
            <person name="Murata T."/>
            <person name="Nelson D."/>
            <person name="Pils B."/>
            <person name="Prigge M."/>
            <person name="Reiss B."/>
            <person name="Renner T."/>
            <person name="Rombauts S."/>
            <person name="Rushton P."/>
            <person name="Sanderfoot A."/>
            <person name="Schween G."/>
            <person name="Shiu S.-H."/>
            <person name="Stueber K."/>
            <person name="Theodoulou F.L."/>
            <person name="Tu H."/>
            <person name="Van de Peer Y."/>
            <person name="Verrier P.J."/>
            <person name="Waters E."/>
            <person name="Wood A."/>
            <person name="Yang L."/>
            <person name="Cove D."/>
            <person name="Cuming A."/>
            <person name="Hasebe M."/>
            <person name="Lucas S."/>
            <person name="Mishler D.B."/>
            <person name="Reski R."/>
            <person name="Grigoriev I."/>
            <person name="Quatrano R.S."/>
            <person name="Boore J.L."/>
        </authorList>
    </citation>
    <scope>NUCLEOTIDE SEQUENCE [LARGE SCALE GENOMIC DNA]</scope>
    <source>
        <strain evidence="6 7">cv. Gransden 2004</strain>
    </source>
</reference>
<dbReference type="Gene3D" id="1.10.20.10">
    <property type="entry name" value="Histone, subunit A"/>
    <property type="match status" value="1"/>
</dbReference>
<dbReference type="RefSeq" id="XP_024373771.1">
    <property type="nucleotide sequence ID" value="XM_024518003.2"/>
</dbReference>
<dbReference type="PaxDb" id="3218-PP1S143_36V6.1"/>
<dbReference type="Gramene" id="Pp3c4_6930V3.1">
    <property type="protein sequence ID" value="Pp3c4_6930V3.1"/>
    <property type="gene ID" value="Pp3c4_6930"/>
</dbReference>
<reference evidence="6" key="3">
    <citation type="submission" date="2020-12" db="UniProtKB">
        <authorList>
            <consortium name="EnsemblPlants"/>
        </authorList>
    </citation>
    <scope>IDENTIFICATION</scope>
</reference>
<evidence type="ECO:0000313" key="6">
    <source>
        <dbReference type="EnsemblPlants" id="Pp3c4_6930V3.1"/>
    </source>
</evidence>
<dbReference type="Gramene" id="Pp3c4_6930V3.4">
    <property type="protein sequence ID" value="Pp3c4_6930V3.4"/>
    <property type="gene ID" value="Pp3c4_6930"/>
</dbReference>
<dbReference type="Gramene" id="Pp3c4_6930V3.2">
    <property type="protein sequence ID" value="Pp3c4_6930V3.2"/>
    <property type="gene ID" value="Pp3c4_6930"/>
</dbReference>
<dbReference type="SUPFAM" id="SSF47113">
    <property type="entry name" value="Histone-fold"/>
    <property type="match status" value="1"/>
</dbReference>
<evidence type="ECO:0000313" key="5">
    <source>
        <dbReference type="EMBL" id="PNR54977.1"/>
    </source>
</evidence>
<evidence type="ECO:0000256" key="3">
    <source>
        <dbReference type="SAM" id="MobiDB-lite"/>
    </source>
</evidence>
<dbReference type="RefSeq" id="XP_024373768.1">
    <property type="nucleotide sequence ID" value="XM_024518000.2"/>
</dbReference>
<dbReference type="InterPro" id="IPR050568">
    <property type="entry name" value="Transcr_DNA_Rep_Reg"/>
</dbReference>
<dbReference type="RefSeq" id="XP_024373772.1">
    <property type="nucleotide sequence ID" value="XM_024518004.2"/>
</dbReference>
<gene>
    <name evidence="6" type="primary">LOC112281461</name>
    <name evidence="5" type="ORF">PHYPA_005870</name>
</gene>
<dbReference type="EnsemblPlants" id="Pp3c4_6930V3.4">
    <property type="protein sequence ID" value="Pp3c4_6930V3.4"/>
    <property type="gene ID" value="Pp3c4_6930"/>
</dbReference>
<evidence type="ECO:0000256" key="1">
    <source>
        <dbReference type="ARBA" id="ARBA00004123"/>
    </source>
</evidence>
<proteinExistence type="predicted"/>
<dbReference type="GO" id="GO:0046982">
    <property type="term" value="F:protein heterodimerization activity"/>
    <property type="evidence" value="ECO:0007669"/>
    <property type="project" value="InterPro"/>
</dbReference>
<reference evidence="5 7" key="2">
    <citation type="journal article" date="2018" name="Plant J.">
        <title>The Physcomitrella patens chromosome-scale assembly reveals moss genome structure and evolution.</title>
        <authorList>
            <person name="Lang D."/>
            <person name="Ullrich K.K."/>
            <person name="Murat F."/>
            <person name="Fuchs J."/>
            <person name="Jenkins J."/>
            <person name="Haas F.B."/>
            <person name="Piednoel M."/>
            <person name="Gundlach H."/>
            <person name="Van Bel M."/>
            <person name="Meyberg R."/>
            <person name="Vives C."/>
            <person name="Morata J."/>
            <person name="Symeonidi A."/>
            <person name="Hiss M."/>
            <person name="Muchero W."/>
            <person name="Kamisugi Y."/>
            <person name="Saleh O."/>
            <person name="Blanc G."/>
            <person name="Decker E.L."/>
            <person name="van Gessel N."/>
            <person name="Grimwood J."/>
            <person name="Hayes R.D."/>
            <person name="Graham S.W."/>
            <person name="Gunter L.E."/>
            <person name="McDaniel S.F."/>
            <person name="Hoernstein S.N.W."/>
            <person name="Larsson A."/>
            <person name="Li F.W."/>
            <person name="Perroud P.F."/>
            <person name="Phillips J."/>
            <person name="Ranjan P."/>
            <person name="Rokshar D.S."/>
            <person name="Rothfels C.J."/>
            <person name="Schneider L."/>
            <person name="Shu S."/>
            <person name="Stevenson D.W."/>
            <person name="Thummler F."/>
            <person name="Tillich M."/>
            <person name="Villarreal Aguilar J.C."/>
            <person name="Widiez T."/>
            <person name="Wong G.K."/>
            <person name="Wymore A."/>
            <person name="Zhang Y."/>
            <person name="Zimmer A.D."/>
            <person name="Quatrano R.S."/>
            <person name="Mayer K.F.X."/>
            <person name="Goodstein D."/>
            <person name="Casacuberta J.M."/>
            <person name="Vandepoele K."/>
            <person name="Reski R."/>
            <person name="Cuming A.C."/>
            <person name="Tuskan G.A."/>
            <person name="Maumus F."/>
            <person name="Salse J."/>
            <person name="Schmutz J."/>
            <person name="Rensing S.A."/>
        </authorList>
    </citation>
    <scope>NUCLEOTIDE SEQUENCE [LARGE SCALE GENOMIC DNA]</scope>
    <source>
        <strain evidence="6 7">cv. Gransden 2004</strain>
    </source>
</reference>
<dbReference type="RefSeq" id="XP_024373770.1">
    <property type="nucleotide sequence ID" value="XM_024518002.2"/>
</dbReference>
<comment type="subcellular location">
    <subcellularLocation>
        <location evidence="1">Nucleus</location>
    </subcellularLocation>
</comment>
<dbReference type="RefSeq" id="XP_073389690.1">
    <property type="nucleotide sequence ID" value="XM_073533589.1"/>
</dbReference>
<evidence type="ECO:0000256" key="2">
    <source>
        <dbReference type="ARBA" id="ARBA00023242"/>
    </source>
</evidence>
<dbReference type="EMBL" id="ABEU02000004">
    <property type="protein sequence ID" value="PNR54977.1"/>
    <property type="molecule type" value="Genomic_DNA"/>
</dbReference>
<keyword evidence="2" id="KW-0539">Nucleus</keyword>
<dbReference type="GeneID" id="112281461"/>
<feature type="region of interest" description="Disordered" evidence="3">
    <location>
        <begin position="248"/>
        <end position="297"/>
    </location>
</feature>
<dbReference type="GO" id="GO:0005634">
    <property type="term" value="C:nucleus"/>
    <property type="evidence" value="ECO:0000318"/>
    <property type="project" value="GO_Central"/>
</dbReference>
<dbReference type="Pfam" id="PF00808">
    <property type="entry name" value="CBFD_NFYB_HMF"/>
    <property type="match status" value="1"/>
</dbReference>
<dbReference type="GO" id="GO:0016251">
    <property type="term" value="F:RNA polymerase II general transcription initiation factor activity"/>
    <property type="evidence" value="ECO:0000318"/>
    <property type="project" value="GO_Central"/>
</dbReference>
<dbReference type="RefSeq" id="XP_073389688.1">
    <property type="nucleotide sequence ID" value="XM_073533587.1"/>
</dbReference>
<protein>
    <recommendedName>
        <fullName evidence="4">Transcription factor CBF/NF-Y/archaeal histone domain-containing protein</fullName>
    </recommendedName>
</protein>
<dbReference type="PANTHER" id="PTHR10252:SF5">
    <property type="entry name" value="DR1-ASSOCIATED COREPRESSOR"/>
    <property type="match status" value="1"/>
</dbReference>
<dbReference type="RefSeq" id="XP_024373774.1">
    <property type="nucleotide sequence ID" value="XM_024518006.2"/>
</dbReference>
<dbReference type="InterPro" id="IPR009072">
    <property type="entry name" value="Histone-fold"/>
</dbReference>
<dbReference type="OMA" id="DRRIMVN"/>
<sequence>MPSNQCQRATKSIYLCSSQARIKKIMQADEEVGKIAVATPVLISKALEMFLQNLCDKTYEITLRRGAKTMSSIHLKQCVQTNSVFDFLQEIVSKVPDIGAETTGEERISGRRKHSDGDDSDEEVLKRPKSEAQSTSGRGRGRGRGRGGGRGRGSNGGASARFDGVEKAVDSDDAEMDACSPSSDHEGVILDSIVHFPKPKVEEAVNRDATPTSSGPASRSSKLHGFDLNIDLDENGEIAPAIDELVAKEEEEQECDGPGNEATKELDVHSDNVLGGTLHMQGSELHSSVHPDEDDYD</sequence>
<dbReference type="STRING" id="3218.A0A2K1KMI3"/>